<dbReference type="SMART" id="SM00327">
    <property type="entry name" value="VWA"/>
    <property type="match status" value="1"/>
</dbReference>
<evidence type="ECO:0000259" key="2">
    <source>
        <dbReference type="PROSITE" id="PS50234"/>
    </source>
</evidence>
<feature type="domain" description="VWFA" evidence="2">
    <location>
        <begin position="228"/>
        <end position="399"/>
    </location>
</feature>
<sequence length="747" mass="84210">MVGMNVEVNFVDCCLKVQFQQEYSNSSSDNIETIYKFVIPKTTTIGDFYAEVGGRKVHGVVQEKGEAQDTYDDALSSGLTSYIASKEEDVSFNSYSISIGNLAPGQKSKVYISFMSVALNKDGRYIFYLPPELLPAKIPVSGCCNIEMTEEVEDVYSTVGVVNPIKNLVEWKLIYSSQPIVIVVTTKKFFQPKAILEYDENTKSKALMITATPVWKDLNTDLIESQVEVIFVVDRSGSMRGSRISQTKQALNILLHALPPLSRFNIIGFGSSQDWLFPESKQFCEENIHIAHEKIQDTNADLGGTDLVSPLRRIFSKPIDIDYPRIILVLTDGSVNDRNGTINEVRRNKEQCRLYSLGISSAVDKTLVNGICEAGRGEAAFVINDSEIEGTVMSLFEKAFQPCTRNIQIMWPENTIQYAPKKIPPIFKGDRLITFGLIEGEIGEYVNIKALDPMGQELDWSVPVEKGNGFLRNKLAAFEIIKQLEADNENNEQTDTKMKIIALAKKYQLVSKYTSFVAVDDQVDTATNTSLKTIKVEVVKPLCNDDFSEDETETRARGMIKKKKKAPKKYDKRKKEKKQEDISEGFQRSEPKQKMVELEKSEKKEEVFERKEKEKERKNSSGAEERKVNLEGKNSNEQKSTLVKAQKFDGCWDIETMCGFLSISLEEIKKHIPEVSEGLWATALAIAFLELYLSESANTWQMVAKKGRAYMIKLLIKEKSITPNVSTQECADLIEKAKAFLKLTKSN</sequence>
<dbReference type="Pfam" id="PF13768">
    <property type="entry name" value="VWA_3"/>
    <property type="match status" value="1"/>
</dbReference>
<dbReference type="PANTHER" id="PTHR45737">
    <property type="entry name" value="VON WILLEBRAND FACTOR A DOMAIN-CONTAINING PROTEIN 5A"/>
    <property type="match status" value="1"/>
</dbReference>
<feature type="region of interest" description="Disordered" evidence="1">
    <location>
        <begin position="550"/>
        <end position="636"/>
    </location>
</feature>
<dbReference type="PROSITE" id="PS50234">
    <property type="entry name" value="VWFA"/>
    <property type="match status" value="1"/>
</dbReference>
<dbReference type="Pfam" id="PF08487">
    <property type="entry name" value="VIT"/>
    <property type="match status" value="1"/>
</dbReference>
<evidence type="ECO:0000256" key="1">
    <source>
        <dbReference type="SAM" id="MobiDB-lite"/>
    </source>
</evidence>
<protein>
    <recommendedName>
        <fullName evidence="5">VWFA domain-containing protein</fullName>
    </recommendedName>
</protein>
<dbReference type="Gene3D" id="3.40.50.410">
    <property type="entry name" value="von Willebrand factor, type A domain"/>
    <property type="match status" value="1"/>
</dbReference>
<reference evidence="4" key="1">
    <citation type="journal article" date="2020" name="J. Eukaryot. Microbiol.">
        <title>De novo Sequencing, Assembly and Annotation of the Transcriptome for the Free-Living Testate Amoeba Arcella intermedia.</title>
        <authorList>
            <person name="Ribeiro G.M."/>
            <person name="Porfirio-Sousa A.L."/>
            <person name="Maurer-Alcala X.X."/>
            <person name="Katz L.A."/>
            <person name="Lahr D.J.G."/>
        </authorList>
    </citation>
    <scope>NUCLEOTIDE SEQUENCE</scope>
</reference>
<dbReference type="PROSITE" id="PS51468">
    <property type="entry name" value="VIT"/>
    <property type="match status" value="1"/>
</dbReference>
<evidence type="ECO:0000313" key="4">
    <source>
        <dbReference type="EMBL" id="NDV29769.1"/>
    </source>
</evidence>
<dbReference type="AlphaFoldDB" id="A0A6B2KYE4"/>
<dbReference type="SUPFAM" id="SSF53300">
    <property type="entry name" value="vWA-like"/>
    <property type="match status" value="1"/>
</dbReference>
<accession>A0A6B2KYE4</accession>
<evidence type="ECO:0008006" key="5">
    <source>
        <dbReference type="Google" id="ProtNLM"/>
    </source>
</evidence>
<dbReference type="SMART" id="SM00609">
    <property type="entry name" value="VIT"/>
    <property type="match status" value="1"/>
</dbReference>
<feature type="compositionally biased region" description="Basic residues" evidence="1">
    <location>
        <begin position="558"/>
        <end position="576"/>
    </location>
</feature>
<proteinExistence type="predicted"/>
<dbReference type="InterPro" id="IPR036465">
    <property type="entry name" value="vWFA_dom_sf"/>
</dbReference>
<evidence type="ECO:0000259" key="3">
    <source>
        <dbReference type="PROSITE" id="PS51468"/>
    </source>
</evidence>
<feature type="compositionally biased region" description="Basic and acidic residues" evidence="1">
    <location>
        <begin position="577"/>
        <end position="636"/>
    </location>
</feature>
<feature type="domain" description="VIT" evidence="3">
    <location>
        <begin position="1"/>
        <end position="116"/>
    </location>
</feature>
<name>A0A6B2KYE4_9EUKA</name>
<dbReference type="InterPro" id="IPR002035">
    <property type="entry name" value="VWF_A"/>
</dbReference>
<dbReference type="EMBL" id="GIBP01000800">
    <property type="protein sequence ID" value="NDV29769.1"/>
    <property type="molecule type" value="Transcribed_RNA"/>
</dbReference>
<organism evidence="4">
    <name type="scientific">Arcella intermedia</name>
    <dbReference type="NCBI Taxonomy" id="1963864"/>
    <lineage>
        <taxon>Eukaryota</taxon>
        <taxon>Amoebozoa</taxon>
        <taxon>Tubulinea</taxon>
        <taxon>Elardia</taxon>
        <taxon>Arcellinida</taxon>
        <taxon>Sphaerothecina</taxon>
        <taxon>Arcellidae</taxon>
        <taxon>Arcella</taxon>
    </lineage>
</organism>
<dbReference type="InterPro" id="IPR013694">
    <property type="entry name" value="VIT"/>
</dbReference>
<dbReference type="PANTHER" id="PTHR45737:SF6">
    <property type="entry name" value="VON WILLEBRAND FACTOR A DOMAIN-CONTAINING PROTEIN 5A"/>
    <property type="match status" value="1"/>
</dbReference>